<dbReference type="InterPro" id="IPR015943">
    <property type="entry name" value="WD40/YVTN_repeat-like_dom_sf"/>
</dbReference>
<dbReference type="SMART" id="SM00564">
    <property type="entry name" value="PQQ"/>
    <property type="match status" value="3"/>
</dbReference>
<keyword evidence="1" id="KW-0732">Signal</keyword>
<dbReference type="EMBL" id="CP036432">
    <property type="protein sequence ID" value="QDV85898.1"/>
    <property type="molecule type" value="Genomic_DNA"/>
</dbReference>
<dbReference type="InterPro" id="IPR011047">
    <property type="entry name" value="Quinoprotein_ADH-like_sf"/>
</dbReference>
<protein>
    <submittedName>
        <fullName evidence="3">Outer membrane biogenesis protein BamB</fullName>
    </submittedName>
</protein>
<dbReference type="Gene3D" id="1.10.238.10">
    <property type="entry name" value="EF-hand"/>
    <property type="match status" value="1"/>
</dbReference>
<sequence length="492" mass="53917">MTTLLFACLLIASISASAANADWPQFRGPNGSGVAPHSSPPIEFGPKNNLLWRLELQSGHSSPVVSGDLIFLTTFDPNRKQLSVVAIDRHRGTIRWERAVAPKEIERGHPSFNPASSTPVTDGERVVAYFGSYGLICFDLEGNRQWELPLPLTKSYAGNAISPIIAGDKVILYRGNYVDHFLLAVDKRTGKELWKTPQSEPFHPELACTAIPIVQNDLLVLHGARSVQGFDLETGQQQWITKCATTATSTPLIARGRVIVAAWNKMGEPALRPEFPDFDQLVADHDANDDGVIQQPEFPRLWIFHRPEGAEAPQNGATIGFRNVDQNKDGKIAADEWRRQLRDLERFRRGYQNHGLLSLPTDRRGVLANDEVITLETQGIPEVPSPISDGRYVYLVKNGGQVTCVDLESGERVYRKRTGGSGTHYASPIIAAGHLYIADGNGRIVVMPLGESANIVATNEMGEGVYATPAVSGDCLYVRTLSALYAFGEGNQ</sequence>
<dbReference type="InterPro" id="IPR002372">
    <property type="entry name" value="PQQ_rpt_dom"/>
</dbReference>
<feature type="signal peptide" evidence="1">
    <location>
        <begin position="1"/>
        <end position="18"/>
    </location>
</feature>
<dbReference type="InterPro" id="IPR002048">
    <property type="entry name" value="EF_hand_dom"/>
</dbReference>
<dbReference type="SUPFAM" id="SSF50998">
    <property type="entry name" value="Quinoprotein alcohol dehydrogenase-like"/>
    <property type="match status" value="2"/>
</dbReference>
<dbReference type="PROSITE" id="PS50222">
    <property type="entry name" value="EF_HAND_2"/>
    <property type="match status" value="1"/>
</dbReference>
<proteinExistence type="predicted"/>
<feature type="domain" description="EF-hand" evidence="2">
    <location>
        <begin position="321"/>
        <end position="347"/>
    </location>
</feature>
<dbReference type="Proteomes" id="UP000318081">
    <property type="component" value="Chromosome"/>
</dbReference>
<reference evidence="3 4" key="1">
    <citation type="submission" date="2019-02" db="EMBL/GenBank/DDBJ databases">
        <title>Deep-cultivation of Planctomycetes and their phenomic and genomic characterization uncovers novel biology.</title>
        <authorList>
            <person name="Wiegand S."/>
            <person name="Jogler M."/>
            <person name="Boedeker C."/>
            <person name="Pinto D."/>
            <person name="Vollmers J."/>
            <person name="Rivas-Marin E."/>
            <person name="Kohn T."/>
            <person name="Peeters S.H."/>
            <person name="Heuer A."/>
            <person name="Rast P."/>
            <person name="Oberbeckmann S."/>
            <person name="Bunk B."/>
            <person name="Jeske O."/>
            <person name="Meyerdierks A."/>
            <person name="Storesund J.E."/>
            <person name="Kallscheuer N."/>
            <person name="Luecker S."/>
            <person name="Lage O.M."/>
            <person name="Pohl T."/>
            <person name="Merkel B.J."/>
            <person name="Hornburger P."/>
            <person name="Mueller R.-W."/>
            <person name="Bruemmer F."/>
            <person name="Labrenz M."/>
            <person name="Spormann A.M."/>
            <person name="Op den Camp H."/>
            <person name="Overmann J."/>
            <person name="Amann R."/>
            <person name="Jetten M.S.M."/>
            <person name="Mascher T."/>
            <person name="Medema M.H."/>
            <person name="Devos D.P."/>
            <person name="Kaster A.-K."/>
            <person name="Ovreas L."/>
            <person name="Rohde M."/>
            <person name="Galperin M.Y."/>
            <person name="Jogler C."/>
        </authorList>
    </citation>
    <scope>NUCLEOTIDE SEQUENCE [LARGE SCALE GENOMIC DNA]</scope>
    <source>
        <strain evidence="3 4">TBK1r</strain>
    </source>
</reference>
<dbReference type="PROSITE" id="PS00018">
    <property type="entry name" value="EF_HAND_1"/>
    <property type="match status" value="2"/>
</dbReference>
<dbReference type="Gene3D" id="2.140.10.10">
    <property type="entry name" value="Quinoprotein alcohol dehydrogenase-like superfamily"/>
    <property type="match status" value="1"/>
</dbReference>
<accession>A0ABX5XV41</accession>
<evidence type="ECO:0000313" key="3">
    <source>
        <dbReference type="EMBL" id="QDV85898.1"/>
    </source>
</evidence>
<dbReference type="Gene3D" id="2.130.10.10">
    <property type="entry name" value="YVTN repeat-like/Quinoprotein amine dehydrogenase"/>
    <property type="match status" value="2"/>
</dbReference>
<evidence type="ECO:0000259" key="2">
    <source>
        <dbReference type="PROSITE" id="PS50222"/>
    </source>
</evidence>
<keyword evidence="4" id="KW-1185">Reference proteome</keyword>
<dbReference type="Pfam" id="PF13360">
    <property type="entry name" value="PQQ_2"/>
    <property type="match status" value="3"/>
</dbReference>
<gene>
    <name evidence="3" type="ORF">TBK1r_49150</name>
</gene>
<dbReference type="PANTHER" id="PTHR34512:SF30">
    <property type="entry name" value="OUTER MEMBRANE PROTEIN ASSEMBLY FACTOR BAMB"/>
    <property type="match status" value="1"/>
</dbReference>
<dbReference type="InterPro" id="IPR018247">
    <property type="entry name" value="EF_Hand_1_Ca_BS"/>
</dbReference>
<dbReference type="InterPro" id="IPR018391">
    <property type="entry name" value="PQQ_b-propeller_rpt"/>
</dbReference>
<dbReference type="InterPro" id="IPR011992">
    <property type="entry name" value="EF-hand-dom_pair"/>
</dbReference>
<name>A0ABX5XV41_9BACT</name>
<organism evidence="3 4">
    <name type="scientific">Stieleria magnilauensis</name>
    <dbReference type="NCBI Taxonomy" id="2527963"/>
    <lineage>
        <taxon>Bacteria</taxon>
        <taxon>Pseudomonadati</taxon>
        <taxon>Planctomycetota</taxon>
        <taxon>Planctomycetia</taxon>
        <taxon>Pirellulales</taxon>
        <taxon>Pirellulaceae</taxon>
        <taxon>Stieleria</taxon>
    </lineage>
</organism>
<dbReference type="SUPFAM" id="SSF47473">
    <property type="entry name" value="EF-hand"/>
    <property type="match status" value="1"/>
</dbReference>
<evidence type="ECO:0000256" key="1">
    <source>
        <dbReference type="SAM" id="SignalP"/>
    </source>
</evidence>
<evidence type="ECO:0000313" key="4">
    <source>
        <dbReference type="Proteomes" id="UP000318081"/>
    </source>
</evidence>
<dbReference type="PANTHER" id="PTHR34512">
    <property type="entry name" value="CELL SURFACE PROTEIN"/>
    <property type="match status" value="1"/>
</dbReference>
<feature type="chain" id="PRO_5046877103" evidence="1">
    <location>
        <begin position="19"/>
        <end position="492"/>
    </location>
</feature>